<dbReference type="InterPro" id="IPR020422">
    <property type="entry name" value="TYR_PHOSPHATASE_DUAL_dom"/>
</dbReference>
<comment type="caution">
    <text evidence="7">The sequence shown here is derived from an EMBL/GenBank/DDBJ whole genome shotgun (WGS) entry which is preliminary data.</text>
</comment>
<gene>
    <name evidence="7" type="ORF">FA13DRAFT_259902</name>
</gene>
<dbReference type="OrthoDB" id="10252009at2759"/>
<protein>
    <recommendedName>
        <fullName evidence="2">protein-tyrosine-phosphatase</fullName>
        <ecNumber evidence="2">3.1.3.48</ecNumber>
    </recommendedName>
</protein>
<proteinExistence type="inferred from homology"/>
<dbReference type="PANTHER" id="PTHR10159:SF511">
    <property type="entry name" value="DUAL SPECIFICITY PROTEIN PHOSPHATASE 1"/>
    <property type="match status" value="1"/>
</dbReference>
<dbReference type="InterPro" id="IPR000340">
    <property type="entry name" value="Dual-sp_phosphatase_cat-dom"/>
</dbReference>
<dbReference type="InterPro" id="IPR029021">
    <property type="entry name" value="Prot-tyrosine_phosphatase-like"/>
</dbReference>
<evidence type="ECO:0000256" key="2">
    <source>
        <dbReference type="ARBA" id="ARBA00013064"/>
    </source>
</evidence>
<dbReference type="GO" id="GO:0005737">
    <property type="term" value="C:cytoplasm"/>
    <property type="evidence" value="ECO:0007669"/>
    <property type="project" value="TreeGrafter"/>
</dbReference>
<dbReference type="GO" id="GO:0008330">
    <property type="term" value="F:protein tyrosine/threonine phosphatase activity"/>
    <property type="evidence" value="ECO:0007669"/>
    <property type="project" value="TreeGrafter"/>
</dbReference>
<reference evidence="7 8" key="1">
    <citation type="journal article" date="2019" name="Nat. Ecol. Evol.">
        <title>Megaphylogeny resolves global patterns of mushroom evolution.</title>
        <authorList>
            <person name="Varga T."/>
            <person name="Krizsan K."/>
            <person name="Foldi C."/>
            <person name="Dima B."/>
            <person name="Sanchez-Garcia M."/>
            <person name="Sanchez-Ramirez S."/>
            <person name="Szollosi G.J."/>
            <person name="Szarkandi J.G."/>
            <person name="Papp V."/>
            <person name="Albert L."/>
            <person name="Andreopoulos W."/>
            <person name="Angelini C."/>
            <person name="Antonin V."/>
            <person name="Barry K.W."/>
            <person name="Bougher N.L."/>
            <person name="Buchanan P."/>
            <person name="Buyck B."/>
            <person name="Bense V."/>
            <person name="Catcheside P."/>
            <person name="Chovatia M."/>
            <person name="Cooper J."/>
            <person name="Damon W."/>
            <person name="Desjardin D."/>
            <person name="Finy P."/>
            <person name="Geml J."/>
            <person name="Haridas S."/>
            <person name="Hughes K."/>
            <person name="Justo A."/>
            <person name="Karasinski D."/>
            <person name="Kautmanova I."/>
            <person name="Kiss B."/>
            <person name="Kocsube S."/>
            <person name="Kotiranta H."/>
            <person name="LaButti K.M."/>
            <person name="Lechner B.E."/>
            <person name="Liimatainen K."/>
            <person name="Lipzen A."/>
            <person name="Lukacs Z."/>
            <person name="Mihaltcheva S."/>
            <person name="Morgado L.N."/>
            <person name="Niskanen T."/>
            <person name="Noordeloos M.E."/>
            <person name="Ohm R.A."/>
            <person name="Ortiz-Santana B."/>
            <person name="Ovrebo C."/>
            <person name="Racz N."/>
            <person name="Riley R."/>
            <person name="Savchenko A."/>
            <person name="Shiryaev A."/>
            <person name="Soop K."/>
            <person name="Spirin V."/>
            <person name="Szebenyi C."/>
            <person name="Tomsovsky M."/>
            <person name="Tulloss R.E."/>
            <person name="Uehling J."/>
            <person name="Grigoriev I.V."/>
            <person name="Vagvolgyi C."/>
            <person name="Papp T."/>
            <person name="Martin F.M."/>
            <person name="Miettinen O."/>
            <person name="Hibbett D.S."/>
            <person name="Nagy L.G."/>
        </authorList>
    </citation>
    <scope>NUCLEOTIDE SEQUENCE [LARGE SCALE GENOMIC DNA]</scope>
    <source>
        <strain evidence="7 8">FP101781</strain>
    </source>
</reference>
<dbReference type="PANTHER" id="PTHR10159">
    <property type="entry name" value="DUAL SPECIFICITY PROTEIN PHOSPHATASE"/>
    <property type="match status" value="1"/>
</dbReference>
<dbReference type="InterPro" id="IPR016130">
    <property type="entry name" value="Tyr_Pase_AS"/>
</dbReference>
<dbReference type="PROSITE" id="PS00383">
    <property type="entry name" value="TYR_PHOSPHATASE_1"/>
    <property type="match status" value="1"/>
</dbReference>
<dbReference type="Gene3D" id="3.90.190.10">
    <property type="entry name" value="Protein tyrosine phosphatase superfamily"/>
    <property type="match status" value="1"/>
</dbReference>
<dbReference type="GO" id="GO:0017017">
    <property type="term" value="F:MAP kinase tyrosine/serine/threonine phosphatase activity"/>
    <property type="evidence" value="ECO:0007669"/>
    <property type="project" value="TreeGrafter"/>
</dbReference>
<dbReference type="SMART" id="SM00195">
    <property type="entry name" value="DSPc"/>
    <property type="match status" value="1"/>
</dbReference>
<dbReference type="Pfam" id="PF00782">
    <property type="entry name" value="DSPc"/>
    <property type="match status" value="1"/>
</dbReference>
<dbReference type="PROSITE" id="PS50054">
    <property type="entry name" value="TYR_PHOSPHATASE_DUAL"/>
    <property type="match status" value="1"/>
</dbReference>
<dbReference type="EC" id="3.1.3.48" evidence="2"/>
<evidence type="ECO:0000259" key="5">
    <source>
        <dbReference type="PROSITE" id="PS50054"/>
    </source>
</evidence>
<evidence type="ECO:0000259" key="6">
    <source>
        <dbReference type="PROSITE" id="PS50056"/>
    </source>
</evidence>
<dbReference type="Proteomes" id="UP000298030">
    <property type="component" value="Unassembled WGS sequence"/>
</dbReference>
<dbReference type="InterPro" id="IPR000387">
    <property type="entry name" value="Tyr_Pase_dom"/>
</dbReference>
<keyword evidence="4" id="KW-0904">Protein phosphatase</keyword>
<dbReference type="SUPFAM" id="SSF52799">
    <property type="entry name" value="(Phosphotyrosine protein) phosphatases II"/>
    <property type="match status" value="1"/>
</dbReference>
<sequence length="191" mass="20419">MPPRKRKPGPRSSSDAVSVILPNALYLGPRSAASSTAFLTSEHITHVLSIGISPSRKVDDVVYHRLALADSTTSPLDVTLKLSIEIIGAALESKKGAGKILVHCSAGVSRSPTIVVGYLMKKRGMTLKEALGRVIRSRPQVSPNSGFLRQLKELEVELRGDSSIDVDELPRREVDRLAYFADASTGGSGSS</sequence>
<dbReference type="GO" id="GO:0033550">
    <property type="term" value="F:MAP kinase tyrosine phosphatase activity"/>
    <property type="evidence" value="ECO:0007669"/>
    <property type="project" value="TreeGrafter"/>
</dbReference>
<name>A0A4Y7TG58_COPMI</name>
<accession>A0A4Y7TG58</accession>
<feature type="domain" description="Tyrosine-protein phosphatase" evidence="5">
    <location>
        <begin position="16"/>
        <end position="160"/>
    </location>
</feature>
<dbReference type="GO" id="GO:0043409">
    <property type="term" value="P:negative regulation of MAPK cascade"/>
    <property type="evidence" value="ECO:0007669"/>
    <property type="project" value="TreeGrafter"/>
</dbReference>
<evidence type="ECO:0000256" key="1">
    <source>
        <dbReference type="ARBA" id="ARBA00008601"/>
    </source>
</evidence>
<evidence type="ECO:0000313" key="7">
    <source>
        <dbReference type="EMBL" id="TEB32542.1"/>
    </source>
</evidence>
<keyword evidence="8" id="KW-1185">Reference proteome</keyword>
<dbReference type="EMBL" id="QPFP01000015">
    <property type="protein sequence ID" value="TEB32542.1"/>
    <property type="molecule type" value="Genomic_DNA"/>
</dbReference>
<dbReference type="CDD" id="cd14498">
    <property type="entry name" value="DSP"/>
    <property type="match status" value="1"/>
</dbReference>
<evidence type="ECO:0000256" key="3">
    <source>
        <dbReference type="ARBA" id="ARBA00022801"/>
    </source>
</evidence>
<keyword evidence="3" id="KW-0378">Hydrolase</keyword>
<dbReference type="PROSITE" id="PS50056">
    <property type="entry name" value="TYR_PHOSPHATASE_2"/>
    <property type="match status" value="1"/>
</dbReference>
<dbReference type="AlphaFoldDB" id="A0A4Y7TG58"/>
<feature type="domain" description="Tyrosine specific protein phosphatases" evidence="6">
    <location>
        <begin position="81"/>
        <end position="139"/>
    </location>
</feature>
<organism evidence="7 8">
    <name type="scientific">Coprinellus micaceus</name>
    <name type="common">Glistening ink-cap mushroom</name>
    <name type="synonym">Coprinus micaceus</name>
    <dbReference type="NCBI Taxonomy" id="71717"/>
    <lineage>
        <taxon>Eukaryota</taxon>
        <taxon>Fungi</taxon>
        <taxon>Dikarya</taxon>
        <taxon>Basidiomycota</taxon>
        <taxon>Agaricomycotina</taxon>
        <taxon>Agaricomycetes</taxon>
        <taxon>Agaricomycetidae</taxon>
        <taxon>Agaricales</taxon>
        <taxon>Agaricineae</taxon>
        <taxon>Psathyrellaceae</taxon>
        <taxon>Coprinellus</taxon>
    </lineage>
</organism>
<evidence type="ECO:0000256" key="4">
    <source>
        <dbReference type="ARBA" id="ARBA00022912"/>
    </source>
</evidence>
<dbReference type="STRING" id="71717.A0A4Y7TG58"/>
<evidence type="ECO:0000313" key="8">
    <source>
        <dbReference type="Proteomes" id="UP000298030"/>
    </source>
</evidence>
<comment type="similarity">
    <text evidence="1">Belongs to the protein-tyrosine phosphatase family. Non-receptor class dual specificity subfamily.</text>
</comment>